<dbReference type="GO" id="GO:0003951">
    <property type="term" value="F:NAD+ kinase activity"/>
    <property type="evidence" value="ECO:0007669"/>
    <property type="project" value="InterPro"/>
</dbReference>
<accession>L9WS64</accession>
<dbReference type="AlphaFoldDB" id="L9WS64"/>
<feature type="region of interest" description="Disordered" evidence="1">
    <location>
        <begin position="235"/>
        <end position="266"/>
    </location>
</feature>
<dbReference type="InterPro" id="IPR016064">
    <property type="entry name" value="NAD/diacylglycerol_kinase_sf"/>
</dbReference>
<dbReference type="PANTHER" id="PTHR20275">
    <property type="entry name" value="NAD KINASE"/>
    <property type="match status" value="1"/>
</dbReference>
<dbReference type="PANTHER" id="PTHR20275:SF0">
    <property type="entry name" value="NAD KINASE"/>
    <property type="match status" value="1"/>
</dbReference>
<keyword evidence="3" id="KW-1185">Reference proteome</keyword>
<keyword evidence="2" id="KW-0418">Kinase</keyword>
<dbReference type="GO" id="GO:0019674">
    <property type="term" value="P:NAD+ metabolic process"/>
    <property type="evidence" value="ECO:0007669"/>
    <property type="project" value="InterPro"/>
</dbReference>
<evidence type="ECO:0000313" key="3">
    <source>
        <dbReference type="Proteomes" id="UP000011531"/>
    </source>
</evidence>
<protein>
    <submittedName>
        <fullName evidence="2">ATP-NAD/AcoX kinase</fullName>
    </submittedName>
</protein>
<dbReference type="RefSeq" id="WP_008426495.1">
    <property type="nucleotide sequence ID" value="NZ_AOIA01000158.1"/>
</dbReference>
<dbReference type="GO" id="GO:0006741">
    <property type="term" value="P:NADP+ biosynthetic process"/>
    <property type="evidence" value="ECO:0007669"/>
    <property type="project" value="TreeGrafter"/>
</dbReference>
<reference evidence="2 3" key="1">
    <citation type="journal article" date="2014" name="PLoS Genet.">
        <title>Phylogenetically driven sequencing of extremely halophilic archaea reveals strategies for static and dynamic osmo-response.</title>
        <authorList>
            <person name="Becker E.A."/>
            <person name="Seitzer P.M."/>
            <person name="Tritt A."/>
            <person name="Larsen D."/>
            <person name="Krusor M."/>
            <person name="Yao A.I."/>
            <person name="Wu D."/>
            <person name="Madern D."/>
            <person name="Eisen J.A."/>
            <person name="Darling A.E."/>
            <person name="Facciotti M.T."/>
        </authorList>
    </citation>
    <scope>NUCLEOTIDE SEQUENCE [LARGE SCALE GENOMIC DNA]</scope>
    <source>
        <strain evidence="2 3">DSM 18795</strain>
    </source>
</reference>
<comment type="caution">
    <text evidence="2">The sequence shown here is derived from an EMBL/GenBank/DDBJ whole genome shotgun (WGS) entry which is preliminary data.</text>
</comment>
<dbReference type="STRING" id="1227498.C492_19324"/>
<keyword evidence="2" id="KW-0808">Transferase</keyword>
<dbReference type="EMBL" id="AOIA01000158">
    <property type="protein sequence ID" value="ELY52315.1"/>
    <property type="molecule type" value="Genomic_DNA"/>
</dbReference>
<gene>
    <name evidence="2" type="ORF">C492_19324</name>
</gene>
<dbReference type="Pfam" id="PF20143">
    <property type="entry name" value="NAD_kinase_C"/>
    <property type="match status" value="1"/>
</dbReference>
<dbReference type="OrthoDB" id="170401at2157"/>
<dbReference type="Gene3D" id="2.60.200.30">
    <property type="entry name" value="Probable inorganic polyphosphate/atp-NAD kinase, domain 2"/>
    <property type="match status" value="1"/>
</dbReference>
<dbReference type="InterPro" id="IPR017437">
    <property type="entry name" value="ATP-NAD_kinase_PpnK-typ_C"/>
</dbReference>
<name>L9WS64_9EURY</name>
<sequence length="266" mass="27035">MDAAWEPPDEVPVVGVVHEDGDREPSVVDRLANVLEPRDGTVRTGTAATLSDAPVSLLVAVGEAALSATVREDPDVPVLPVGEIPGLESVAPGEAAPALEAALSGAAEVRPQPILEAVLEGERYRGLFDAALVTSEPAKISEYSVRTNGEPVGSVRADGVVVATPVGTHGYAGAVDAPALSPALEAVAVAPIAPFATSARQWVLPDEGLELRVERDECSVTLVVDDRAVGSVPTGTPVRIGADGTVPTLGVPSGSAKTSREGGEGR</sequence>
<proteinExistence type="predicted"/>
<organism evidence="2 3">
    <name type="scientific">Natronococcus jeotgali DSM 18795</name>
    <dbReference type="NCBI Taxonomy" id="1227498"/>
    <lineage>
        <taxon>Archaea</taxon>
        <taxon>Methanobacteriati</taxon>
        <taxon>Methanobacteriota</taxon>
        <taxon>Stenosarchaea group</taxon>
        <taxon>Halobacteria</taxon>
        <taxon>Halobacteriales</taxon>
        <taxon>Natrialbaceae</taxon>
        <taxon>Natronococcus</taxon>
    </lineage>
</organism>
<evidence type="ECO:0000313" key="2">
    <source>
        <dbReference type="EMBL" id="ELY52315.1"/>
    </source>
</evidence>
<evidence type="ECO:0000256" key="1">
    <source>
        <dbReference type="SAM" id="MobiDB-lite"/>
    </source>
</evidence>
<dbReference type="SUPFAM" id="SSF111331">
    <property type="entry name" value="NAD kinase/diacylglycerol kinase-like"/>
    <property type="match status" value="1"/>
</dbReference>
<dbReference type="Proteomes" id="UP000011531">
    <property type="component" value="Unassembled WGS sequence"/>
</dbReference>